<evidence type="ECO:0000313" key="2">
    <source>
        <dbReference type="Proteomes" id="UP000697107"/>
    </source>
</evidence>
<proteinExistence type="predicted"/>
<name>A0A8T1GX88_9STRA</name>
<sequence>MLNNQHPGGRYDDMDLAEHPKTLRNTPDIKLLNLTKKESYQTWFSEVPLHVERRLLGEITYGTERFDSVEGYKRPKYAEWYKVRKMKAF</sequence>
<reference evidence="1" key="1">
    <citation type="submission" date="2018-10" db="EMBL/GenBank/DDBJ databases">
        <title>Effector identification in a new, highly contiguous assembly of the strawberry crown rot pathogen Phytophthora cactorum.</title>
        <authorList>
            <person name="Armitage A.D."/>
            <person name="Nellist C.F."/>
            <person name="Bates H."/>
            <person name="Vickerstaff R.J."/>
            <person name="Harrison R.J."/>
        </authorList>
    </citation>
    <scope>NUCLEOTIDE SEQUENCE</scope>
    <source>
        <strain evidence="1">P415</strain>
    </source>
</reference>
<dbReference type="EMBL" id="RCML01000019">
    <property type="protein sequence ID" value="KAG2998095.1"/>
    <property type="molecule type" value="Genomic_DNA"/>
</dbReference>
<accession>A0A8T1GX88</accession>
<dbReference type="Proteomes" id="UP000697107">
    <property type="component" value="Unassembled WGS sequence"/>
</dbReference>
<organism evidence="1 2">
    <name type="scientific">Phytophthora cactorum</name>
    <dbReference type="NCBI Taxonomy" id="29920"/>
    <lineage>
        <taxon>Eukaryota</taxon>
        <taxon>Sar</taxon>
        <taxon>Stramenopiles</taxon>
        <taxon>Oomycota</taxon>
        <taxon>Peronosporomycetes</taxon>
        <taxon>Peronosporales</taxon>
        <taxon>Peronosporaceae</taxon>
        <taxon>Phytophthora</taxon>
    </lineage>
</organism>
<protein>
    <submittedName>
        <fullName evidence="1">Uncharacterized protein</fullName>
    </submittedName>
</protein>
<dbReference type="VEuPathDB" id="FungiDB:PC110_g2938"/>
<comment type="caution">
    <text evidence="1">The sequence shown here is derived from an EMBL/GenBank/DDBJ whole genome shotgun (WGS) entry which is preliminary data.</text>
</comment>
<dbReference type="AlphaFoldDB" id="A0A8T1GX88"/>
<evidence type="ECO:0000313" key="1">
    <source>
        <dbReference type="EMBL" id="KAG2998095.1"/>
    </source>
</evidence>
<gene>
    <name evidence="1" type="ORF">PC118_g1521</name>
</gene>